<evidence type="ECO:0000313" key="3">
    <source>
        <dbReference type="Proteomes" id="UP001293593"/>
    </source>
</evidence>
<protein>
    <recommendedName>
        <fullName evidence="4">Secreted protein</fullName>
    </recommendedName>
</protein>
<accession>A0AAE1MF73</accession>
<sequence length="107" mass="11689">MTMLWLLSWSPSTLKFSVASDCGVCNLIIMLTGTGLFERIACLLLSNLTSYFPTNSLTVRLHYTFSTISCQNVLSGSVKHYYLVGQKKPCLSFVGHTVTSNGTVGNT</sequence>
<name>A0AAE1MF73_9FABA</name>
<evidence type="ECO:0000256" key="1">
    <source>
        <dbReference type="SAM" id="SignalP"/>
    </source>
</evidence>
<feature type="signal peptide" evidence="1">
    <location>
        <begin position="1"/>
        <end position="19"/>
    </location>
</feature>
<dbReference type="EMBL" id="JAWXYG010000009">
    <property type="protein sequence ID" value="KAK4263020.1"/>
    <property type="molecule type" value="Genomic_DNA"/>
</dbReference>
<reference evidence="2" key="1">
    <citation type="submission" date="2023-10" db="EMBL/GenBank/DDBJ databases">
        <title>Chromosome-level genome of the transformable northern wattle, Acacia crassicarpa.</title>
        <authorList>
            <person name="Massaro I."/>
            <person name="Sinha N.R."/>
            <person name="Poethig S."/>
            <person name="Leichty A.R."/>
        </authorList>
    </citation>
    <scope>NUCLEOTIDE SEQUENCE</scope>
    <source>
        <strain evidence="2">Acra3RX</strain>
        <tissue evidence="2">Leaf</tissue>
    </source>
</reference>
<proteinExistence type="predicted"/>
<evidence type="ECO:0000313" key="2">
    <source>
        <dbReference type="EMBL" id="KAK4263020.1"/>
    </source>
</evidence>
<organism evidence="2 3">
    <name type="scientific">Acacia crassicarpa</name>
    <name type="common">northern wattle</name>
    <dbReference type="NCBI Taxonomy" id="499986"/>
    <lineage>
        <taxon>Eukaryota</taxon>
        <taxon>Viridiplantae</taxon>
        <taxon>Streptophyta</taxon>
        <taxon>Embryophyta</taxon>
        <taxon>Tracheophyta</taxon>
        <taxon>Spermatophyta</taxon>
        <taxon>Magnoliopsida</taxon>
        <taxon>eudicotyledons</taxon>
        <taxon>Gunneridae</taxon>
        <taxon>Pentapetalae</taxon>
        <taxon>rosids</taxon>
        <taxon>fabids</taxon>
        <taxon>Fabales</taxon>
        <taxon>Fabaceae</taxon>
        <taxon>Caesalpinioideae</taxon>
        <taxon>mimosoid clade</taxon>
        <taxon>Acacieae</taxon>
        <taxon>Acacia</taxon>
    </lineage>
</organism>
<gene>
    <name evidence="2" type="ORF">QN277_028501</name>
</gene>
<comment type="caution">
    <text evidence="2">The sequence shown here is derived from an EMBL/GenBank/DDBJ whole genome shotgun (WGS) entry which is preliminary data.</text>
</comment>
<dbReference type="Proteomes" id="UP001293593">
    <property type="component" value="Unassembled WGS sequence"/>
</dbReference>
<evidence type="ECO:0008006" key="4">
    <source>
        <dbReference type="Google" id="ProtNLM"/>
    </source>
</evidence>
<keyword evidence="1" id="KW-0732">Signal</keyword>
<keyword evidence="3" id="KW-1185">Reference proteome</keyword>
<feature type="chain" id="PRO_5041988968" description="Secreted protein" evidence="1">
    <location>
        <begin position="20"/>
        <end position="107"/>
    </location>
</feature>
<dbReference type="AlphaFoldDB" id="A0AAE1MF73"/>